<organism evidence="4 5">
    <name type="scientific">Pedobacter duraquae</name>
    <dbReference type="NCBI Taxonomy" id="425511"/>
    <lineage>
        <taxon>Bacteria</taxon>
        <taxon>Pseudomonadati</taxon>
        <taxon>Bacteroidota</taxon>
        <taxon>Sphingobacteriia</taxon>
        <taxon>Sphingobacteriales</taxon>
        <taxon>Sphingobacteriaceae</taxon>
        <taxon>Pedobacter</taxon>
    </lineage>
</organism>
<dbReference type="Gene3D" id="2.60.40.1120">
    <property type="entry name" value="Carboxypeptidase-like, regulatory domain"/>
    <property type="match status" value="1"/>
</dbReference>
<dbReference type="InterPro" id="IPR013784">
    <property type="entry name" value="Carb-bd-like_fold"/>
</dbReference>
<dbReference type="RefSeq" id="WP_133553626.1">
    <property type="nucleotide sequence ID" value="NZ_SNWM01000002.1"/>
</dbReference>
<dbReference type="EMBL" id="SNWM01000002">
    <property type="protein sequence ID" value="TDO22343.1"/>
    <property type="molecule type" value="Genomic_DNA"/>
</dbReference>
<dbReference type="PANTHER" id="PTHR40980:SF4">
    <property type="entry name" value="TONB-DEPENDENT RECEPTOR-LIKE BETA-BARREL DOMAIN-CONTAINING PROTEIN"/>
    <property type="match status" value="1"/>
</dbReference>
<keyword evidence="1" id="KW-0732">Signal</keyword>
<dbReference type="Pfam" id="PF07715">
    <property type="entry name" value="Plug"/>
    <property type="match status" value="1"/>
</dbReference>
<reference evidence="4 5" key="1">
    <citation type="submission" date="2019-03" db="EMBL/GenBank/DDBJ databases">
        <title>Genomic Encyclopedia of Archaeal and Bacterial Type Strains, Phase II (KMG-II): from individual species to whole genera.</title>
        <authorList>
            <person name="Goeker M."/>
        </authorList>
    </citation>
    <scope>NUCLEOTIDE SEQUENCE [LARGE SCALE GENOMIC DNA]</scope>
    <source>
        <strain evidence="4 5">DSM 19034</strain>
    </source>
</reference>
<evidence type="ECO:0000259" key="2">
    <source>
        <dbReference type="Pfam" id="PF07715"/>
    </source>
</evidence>
<dbReference type="SUPFAM" id="SSF49452">
    <property type="entry name" value="Starch-binding domain-like"/>
    <property type="match status" value="1"/>
</dbReference>
<dbReference type="Pfam" id="PF14905">
    <property type="entry name" value="OMP_b-brl_3"/>
    <property type="match status" value="1"/>
</dbReference>
<dbReference type="InterPro" id="IPR041700">
    <property type="entry name" value="OMP_b-brl_3"/>
</dbReference>
<proteinExistence type="predicted"/>
<accession>A0A4R6IK01</accession>
<feature type="domain" description="Outer membrane protein beta-barrel" evidence="3">
    <location>
        <begin position="382"/>
        <end position="788"/>
    </location>
</feature>
<dbReference type="GO" id="GO:0030246">
    <property type="term" value="F:carbohydrate binding"/>
    <property type="evidence" value="ECO:0007669"/>
    <property type="project" value="InterPro"/>
</dbReference>
<evidence type="ECO:0000313" key="5">
    <source>
        <dbReference type="Proteomes" id="UP000295499"/>
    </source>
</evidence>
<dbReference type="Pfam" id="PF13620">
    <property type="entry name" value="CarboxypepD_reg"/>
    <property type="match status" value="1"/>
</dbReference>
<feature type="domain" description="TonB-dependent receptor plug" evidence="2">
    <location>
        <begin position="133"/>
        <end position="224"/>
    </location>
</feature>
<name>A0A4R6IK01_9SPHI</name>
<keyword evidence="4" id="KW-0675">Receptor</keyword>
<keyword evidence="5" id="KW-1185">Reference proteome</keyword>
<dbReference type="PANTHER" id="PTHR40980">
    <property type="entry name" value="PLUG DOMAIN-CONTAINING PROTEIN"/>
    <property type="match status" value="1"/>
</dbReference>
<dbReference type="OrthoDB" id="606851at2"/>
<dbReference type="InterPro" id="IPR012910">
    <property type="entry name" value="Plug_dom"/>
</dbReference>
<dbReference type="Gene3D" id="2.170.130.10">
    <property type="entry name" value="TonB-dependent receptor, plug domain"/>
    <property type="match status" value="1"/>
</dbReference>
<evidence type="ECO:0000256" key="1">
    <source>
        <dbReference type="SAM" id="SignalP"/>
    </source>
</evidence>
<dbReference type="SUPFAM" id="SSF56935">
    <property type="entry name" value="Porins"/>
    <property type="match status" value="1"/>
</dbReference>
<sequence>MKKLMAILAIWMSIASTFAQGQTPGSIQGTVNESVNKPFDYATVTLFKFKDSALVKTTFTEKDGRFSFENVAPGSYRITVSAMGFDRFQSAEITLPGNETIKLPSILLVAGSNNLKQVDIVSKKAFVERKIDRTVVNVDALISNAGSTALDVLEKSPGITVDQNGTISLKGKQGAVIFIDDKPTYLSGGDLQSYLQSLPASALEQVEIMTNPPAKYDAAGNAGVINIKTKKGKVKGFNGAVNLGLSQGKMTRSNNSLNFNYRDNKLNLFGTVSDNLNNSFSDLTIMRRYKNADESTKSIFDQRSYFKRHGNTLNGKIGADYYATEKTTWGIVLTGMTRNSKQTNDNTSNLLNAFNKLDSMIVAKNSDIIDFKNGGVNLNFRHQFDKSGQELTIDGDYLNYKNQTDQVYDNFSYLPDGKLKTQDRLTGSLPAGVDIYSLKTDYTKPMASGWKFESGLKSSFIKTDNTVNYFNTVNAITKPDYEKSNHFIYKENINAGYLNLSREGKRLSMQLGLRLENTVSDGHQYGNAVKPDSAFRRTYTGLFPTAYLSYKLDSMSNNQIGLNYGRRIDRPYYQDLNPFLSPLDKFTFYVGNPFLRPAYTNSVELSHTYKNFLTTTLSYSSTKDEVNETIEIVNGTYFSRPGNIGKSTLKSISVDGNGDLTKWLNAHIFVQVAQTHSVSDFYTGPLDTKGIFYYIGPTFQFKLPSDWSAELAGSYQSKVVNAQFIAGAVKQVRIAVMKKLSASTSIKLNVNDIFYTRVNSGVINNLALTDASYRNLSDSRFATLSLNYRFGKSIADQRKHDAAGAQDEQNRVKN</sequence>
<dbReference type="InterPro" id="IPR037066">
    <property type="entry name" value="Plug_dom_sf"/>
</dbReference>
<feature type="chain" id="PRO_5020646315" evidence="1">
    <location>
        <begin position="22"/>
        <end position="814"/>
    </location>
</feature>
<protein>
    <submittedName>
        <fullName evidence="4">Outer membrane receptor protein involved in Fe transport</fullName>
    </submittedName>
</protein>
<gene>
    <name evidence="4" type="ORF">CLV32_1310</name>
</gene>
<evidence type="ECO:0000259" key="3">
    <source>
        <dbReference type="Pfam" id="PF14905"/>
    </source>
</evidence>
<evidence type="ECO:0000313" key="4">
    <source>
        <dbReference type="EMBL" id="TDO22343.1"/>
    </source>
</evidence>
<comment type="caution">
    <text evidence="4">The sequence shown here is derived from an EMBL/GenBank/DDBJ whole genome shotgun (WGS) entry which is preliminary data.</text>
</comment>
<dbReference type="Proteomes" id="UP000295499">
    <property type="component" value="Unassembled WGS sequence"/>
</dbReference>
<dbReference type="AlphaFoldDB" id="A0A4R6IK01"/>
<feature type="signal peptide" evidence="1">
    <location>
        <begin position="1"/>
        <end position="21"/>
    </location>
</feature>